<reference evidence="2" key="1">
    <citation type="submission" date="2017-09" db="EMBL/GenBank/DDBJ databases">
        <title>Depth-based differentiation of microbial function through sediment-hosted aquifers and enrichment of novel symbionts in the deep terrestrial subsurface.</title>
        <authorList>
            <person name="Probst A.J."/>
            <person name="Ladd B."/>
            <person name="Jarett J.K."/>
            <person name="Geller-Mcgrath D.E."/>
            <person name="Sieber C.M.K."/>
            <person name="Emerson J.B."/>
            <person name="Anantharaman K."/>
            <person name="Thomas B.C."/>
            <person name="Malmstrom R."/>
            <person name="Stieglmeier M."/>
            <person name="Klingl A."/>
            <person name="Woyke T."/>
            <person name="Ryan C.M."/>
            <person name="Banfield J.F."/>
        </authorList>
    </citation>
    <scope>NUCLEOTIDE SEQUENCE [LARGE SCALE GENOMIC DNA]</scope>
</reference>
<evidence type="ECO:0000313" key="2">
    <source>
        <dbReference type="Proteomes" id="UP000228781"/>
    </source>
</evidence>
<organism evidence="1 2">
    <name type="scientific">candidate division WWE3 bacterium CG_4_9_14_0_2_um_filter_48_10</name>
    <dbReference type="NCBI Taxonomy" id="1975078"/>
    <lineage>
        <taxon>Bacteria</taxon>
        <taxon>Katanobacteria</taxon>
    </lineage>
</organism>
<protein>
    <submittedName>
        <fullName evidence="1">Uncharacterized protein</fullName>
    </submittedName>
</protein>
<name>A0A2M8EK31_UNCKA</name>
<dbReference type="Proteomes" id="UP000228781">
    <property type="component" value="Unassembled WGS sequence"/>
</dbReference>
<dbReference type="AlphaFoldDB" id="A0A2M8EK31"/>
<sequence>MGLLAVFFHLHFFGAAEETLEVIPRFETLGAKVKPILEVKLGRTAGVTEKDNLITRNATMFGTNEIKPLPFRPGILFFAGLRREPSSAPKILFPR</sequence>
<proteinExistence type="predicted"/>
<evidence type="ECO:0000313" key="1">
    <source>
        <dbReference type="EMBL" id="PJC23103.1"/>
    </source>
</evidence>
<comment type="caution">
    <text evidence="1">The sequence shown here is derived from an EMBL/GenBank/DDBJ whole genome shotgun (WGS) entry which is preliminary data.</text>
</comment>
<accession>A0A2M8EK31</accession>
<dbReference type="EMBL" id="PFSK01000010">
    <property type="protein sequence ID" value="PJC23103.1"/>
    <property type="molecule type" value="Genomic_DNA"/>
</dbReference>
<gene>
    <name evidence="1" type="ORF">CO059_00650</name>
</gene>